<keyword evidence="10" id="KW-1185">Reference proteome</keyword>
<sequence>MEAIFNQSPLVIALFIFVLRICDMSLDTIRVLFVVRGRKLLAWILGFFQSIIFIVAISSVLANVNSIYNILAYAGGFATGNVIGMLIEERMALGHIHLTIYSSTRGTAVADALRKDGYAVTEVSGRGKDGMVTMLHCSVLRKQIDAVETIILEEDPAAFITTSDVRKVRRGFWRA</sequence>
<feature type="transmembrane region" description="Helical" evidence="6">
    <location>
        <begin position="40"/>
        <end position="61"/>
    </location>
</feature>
<dbReference type="InterPro" id="IPR019264">
    <property type="entry name" value="DUF2179"/>
</dbReference>
<organism evidence="9">
    <name type="scientific">Longilinea arvoryzae</name>
    <dbReference type="NCBI Taxonomy" id="360412"/>
    <lineage>
        <taxon>Bacteria</taxon>
        <taxon>Bacillati</taxon>
        <taxon>Chloroflexota</taxon>
        <taxon>Anaerolineae</taxon>
        <taxon>Anaerolineales</taxon>
        <taxon>Anaerolineaceae</taxon>
        <taxon>Longilinea</taxon>
    </lineage>
</organism>
<evidence type="ECO:0000256" key="5">
    <source>
        <dbReference type="ARBA" id="ARBA00023136"/>
    </source>
</evidence>
<reference evidence="9" key="1">
    <citation type="submission" date="2015-07" db="EMBL/GenBank/DDBJ databases">
        <title>Draft Genome Sequences of Anaerolinea thermolimosa IMO-1, Bellilinea caldifistulae GOMI-1, Leptolinea tardivitalis YMTK-2, Levilinea saccharolytica KIBI-1,Longilinea arvoryzae KOME-1, Previously Described as Members of the Anaerolineaceae (Chloroflexi).</title>
        <authorList>
            <person name="Sekiguchi Y."/>
            <person name="Ohashi A."/>
            <person name="Matsuura N."/>
            <person name="Tourlousse M.D."/>
        </authorList>
    </citation>
    <scope>NUCLEOTIDE SEQUENCE [LARGE SCALE GENOMIC DNA]</scope>
    <source>
        <strain evidence="9">KOME-1</strain>
    </source>
</reference>
<evidence type="ECO:0000259" key="8">
    <source>
        <dbReference type="Pfam" id="PF18955"/>
    </source>
</evidence>
<dbReference type="InterPro" id="IPR044035">
    <property type="entry name" value="DUF5698"/>
</dbReference>
<evidence type="ECO:0000313" key="10">
    <source>
        <dbReference type="Proteomes" id="UP000055060"/>
    </source>
</evidence>
<dbReference type="OrthoDB" id="48231at2"/>
<comment type="similarity">
    <text evidence="6">Belongs to the UPF0316 family.</text>
</comment>
<dbReference type="InterPro" id="IPR022930">
    <property type="entry name" value="UPF0316"/>
</dbReference>
<dbReference type="EMBL" id="DF967972">
    <property type="protein sequence ID" value="GAP13888.1"/>
    <property type="molecule type" value="Genomic_DNA"/>
</dbReference>
<dbReference type="PANTHER" id="PTHR40060:SF1">
    <property type="entry name" value="UPF0316 PROTEIN YEBE"/>
    <property type="match status" value="1"/>
</dbReference>
<dbReference type="CDD" id="cd16381">
    <property type="entry name" value="YitT_C_like_1"/>
    <property type="match status" value="1"/>
</dbReference>
<feature type="transmembrane region" description="Helical" evidence="6">
    <location>
        <begin position="67"/>
        <end position="87"/>
    </location>
</feature>
<dbReference type="NCBIfam" id="NF003191">
    <property type="entry name" value="PRK04164.1-2"/>
    <property type="match status" value="1"/>
</dbReference>
<evidence type="ECO:0000256" key="2">
    <source>
        <dbReference type="ARBA" id="ARBA00022475"/>
    </source>
</evidence>
<dbReference type="RefSeq" id="WP_075073191.1">
    <property type="nucleotide sequence ID" value="NZ_DF967972.1"/>
</dbReference>
<accession>A0A0S7BFT0</accession>
<feature type="domain" description="DUF2179" evidence="7">
    <location>
        <begin position="119"/>
        <end position="169"/>
    </location>
</feature>
<proteinExistence type="inferred from homology"/>
<protein>
    <recommendedName>
        <fullName evidence="6">UPF0316 protein LARV_01647</fullName>
    </recommendedName>
</protein>
<evidence type="ECO:0000256" key="3">
    <source>
        <dbReference type="ARBA" id="ARBA00022692"/>
    </source>
</evidence>
<dbReference type="AlphaFoldDB" id="A0A0S7BFT0"/>
<keyword evidence="2 6" id="KW-1003">Cell membrane</keyword>
<evidence type="ECO:0000313" key="9">
    <source>
        <dbReference type="EMBL" id="GAP13888.1"/>
    </source>
</evidence>
<keyword evidence="4 6" id="KW-1133">Transmembrane helix</keyword>
<name>A0A0S7BFT0_9CHLR</name>
<comment type="subcellular location">
    <subcellularLocation>
        <location evidence="1 6">Cell membrane</location>
        <topology evidence="1 6">Multi-pass membrane protein</topology>
    </subcellularLocation>
</comment>
<dbReference type="PANTHER" id="PTHR40060">
    <property type="entry name" value="UPF0316 PROTEIN YEBE"/>
    <property type="match status" value="1"/>
</dbReference>
<evidence type="ECO:0000256" key="4">
    <source>
        <dbReference type="ARBA" id="ARBA00022989"/>
    </source>
</evidence>
<dbReference type="HAMAP" id="MF_01515">
    <property type="entry name" value="UPF0316"/>
    <property type="match status" value="1"/>
</dbReference>
<evidence type="ECO:0000259" key="7">
    <source>
        <dbReference type="Pfam" id="PF10035"/>
    </source>
</evidence>
<dbReference type="Proteomes" id="UP000055060">
    <property type="component" value="Unassembled WGS sequence"/>
</dbReference>
<dbReference type="STRING" id="360412.LARV_01647"/>
<keyword evidence="3 6" id="KW-0812">Transmembrane</keyword>
<evidence type="ECO:0000256" key="6">
    <source>
        <dbReference type="HAMAP-Rule" id="MF_01515"/>
    </source>
</evidence>
<feature type="domain" description="DUF5698" evidence="8">
    <location>
        <begin position="28"/>
        <end position="85"/>
    </location>
</feature>
<dbReference type="Pfam" id="PF18955">
    <property type="entry name" value="DUF5698"/>
    <property type="match status" value="1"/>
</dbReference>
<keyword evidence="5 6" id="KW-0472">Membrane</keyword>
<evidence type="ECO:0000256" key="1">
    <source>
        <dbReference type="ARBA" id="ARBA00004651"/>
    </source>
</evidence>
<gene>
    <name evidence="9" type="ORF">LARV_01647</name>
</gene>
<dbReference type="GO" id="GO:0005886">
    <property type="term" value="C:plasma membrane"/>
    <property type="evidence" value="ECO:0007669"/>
    <property type="project" value="UniProtKB-SubCell"/>
</dbReference>
<dbReference type="Pfam" id="PF10035">
    <property type="entry name" value="DUF2179"/>
    <property type="match status" value="1"/>
</dbReference>